<dbReference type="OrthoDB" id="531008at2759"/>
<organism evidence="1 2">
    <name type="scientific">Actinidia rufa</name>
    <dbReference type="NCBI Taxonomy" id="165716"/>
    <lineage>
        <taxon>Eukaryota</taxon>
        <taxon>Viridiplantae</taxon>
        <taxon>Streptophyta</taxon>
        <taxon>Embryophyta</taxon>
        <taxon>Tracheophyta</taxon>
        <taxon>Spermatophyta</taxon>
        <taxon>Magnoliopsida</taxon>
        <taxon>eudicotyledons</taxon>
        <taxon>Gunneridae</taxon>
        <taxon>Pentapetalae</taxon>
        <taxon>asterids</taxon>
        <taxon>Ericales</taxon>
        <taxon>Actinidiaceae</taxon>
        <taxon>Actinidia</taxon>
    </lineage>
</organism>
<evidence type="ECO:0000313" key="1">
    <source>
        <dbReference type="EMBL" id="GFZ02376.1"/>
    </source>
</evidence>
<comment type="caution">
    <text evidence="1">The sequence shown here is derived from an EMBL/GenBank/DDBJ whole genome shotgun (WGS) entry which is preliminary data.</text>
</comment>
<dbReference type="Proteomes" id="UP000585474">
    <property type="component" value="Unassembled WGS sequence"/>
</dbReference>
<evidence type="ECO:0000313" key="2">
    <source>
        <dbReference type="Proteomes" id="UP000585474"/>
    </source>
</evidence>
<dbReference type="EMBL" id="BJWL01000015">
    <property type="protein sequence ID" value="GFZ02376.1"/>
    <property type="molecule type" value="Genomic_DNA"/>
</dbReference>
<reference evidence="1 2" key="1">
    <citation type="submission" date="2019-07" db="EMBL/GenBank/DDBJ databases">
        <title>De Novo Assembly of kiwifruit Actinidia rufa.</title>
        <authorList>
            <person name="Sugita-Konishi S."/>
            <person name="Sato K."/>
            <person name="Mori E."/>
            <person name="Abe Y."/>
            <person name="Kisaki G."/>
            <person name="Hamano K."/>
            <person name="Suezawa K."/>
            <person name="Otani M."/>
            <person name="Fukuda T."/>
            <person name="Manabe T."/>
            <person name="Gomi K."/>
            <person name="Tabuchi M."/>
            <person name="Akimitsu K."/>
            <person name="Kataoka I."/>
        </authorList>
    </citation>
    <scope>NUCLEOTIDE SEQUENCE [LARGE SCALE GENOMIC DNA]</scope>
    <source>
        <strain evidence="2">cv. Fuchu</strain>
    </source>
</reference>
<accession>A0A7J0FUJ8</accession>
<sequence>MSSCFCYDDRLIGILDEIGADDGKGLVELQNVTKESSSLGEENSEQVLHQSGTAMVMNRSISSSKKVVLPASGNITPSEGPLNADCDGELDVEVTTAYSSEGAGIVSVKGTDLRRKSTKQNTFSWGYRSGLDHIPLSKSLKLESP</sequence>
<name>A0A7J0FUJ8_9ERIC</name>
<dbReference type="AlphaFoldDB" id="A0A7J0FUJ8"/>
<proteinExistence type="predicted"/>
<protein>
    <submittedName>
        <fullName evidence="1">Uncharacterized protein</fullName>
    </submittedName>
</protein>
<keyword evidence="2" id="KW-1185">Reference proteome</keyword>
<gene>
    <name evidence="1" type="ORF">Acr_15g0009840</name>
</gene>